<evidence type="ECO:0000259" key="10">
    <source>
        <dbReference type="PROSITE" id="PS50109"/>
    </source>
</evidence>
<dbReference type="Gene3D" id="3.40.50.2300">
    <property type="match status" value="1"/>
</dbReference>
<dbReference type="InterPro" id="IPR004358">
    <property type="entry name" value="Sig_transdc_His_kin-like_C"/>
</dbReference>
<dbReference type="InterPro" id="IPR005467">
    <property type="entry name" value="His_kinase_dom"/>
</dbReference>
<evidence type="ECO:0000256" key="4">
    <source>
        <dbReference type="ARBA" id="ARBA00022679"/>
    </source>
</evidence>
<dbReference type="Gene3D" id="1.10.287.130">
    <property type="match status" value="1"/>
</dbReference>
<dbReference type="PROSITE" id="PS50110">
    <property type="entry name" value="RESPONSE_REGULATORY"/>
    <property type="match status" value="1"/>
</dbReference>
<dbReference type="InterPro" id="IPR036890">
    <property type="entry name" value="HATPase_C_sf"/>
</dbReference>
<dbReference type="PANTHER" id="PTHR43047:SF72">
    <property type="entry name" value="OSMOSENSING HISTIDINE PROTEIN KINASE SLN1"/>
    <property type="match status" value="1"/>
</dbReference>
<protein>
    <recommendedName>
        <fullName evidence="2">histidine kinase</fullName>
        <ecNumber evidence="2">2.7.13.3</ecNumber>
    </recommendedName>
</protein>
<keyword evidence="3 9" id="KW-0597">Phosphoprotein</keyword>
<dbReference type="EC" id="2.7.13.3" evidence="2"/>
<dbReference type="GO" id="GO:0009927">
    <property type="term" value="F:histidine phosphotransfer kinase activity"/>
    <property type="evidence" value="ECO:0007669"/>
    <property type="project" value="TreeGrafter"/>
</dbReference>
<evidence type="ECO:0000256" key="9">
    <source>
        <dbReference type="PROSITE-ProRule" id="PRU00169"/>
    </source>
</evidence>
<dbReference type="EMBL" id="QWLA01000034">
    <property type="protein sequence ID" value="RIH86064.1"/>
    <property type="molecule type" value="Genomic_DNA"/>
</dbReference>
<keyword evidence="6" id="KW-0418">Kinase</keyword>
<dbReference type="RefSeq" id="WP_119277803.1">
    <property type="nucleotide sequence ID" value="NZ_QWLA01000034.1"/>
</dbReference>
<organism evidence="12 13">
    <name type="scientific">Calidithermus roseus</name>
    <dbReference type="NCBI Taxonomy" id="1644118"/>
    <lineage>
        <taxon>Bacteria</taxon>
        <taxon>Thermotogati</taxon>
        <taxon>Deinococcota</taxon>
        <taxon>Deinococci</taxon>
        <taxon>Thermales</taxon>
        <taxon>Thermaceae</taxon>
        <taxon>Calidithermus</taxon>
    </lineage>
</organism>
<dbReference type="GO" id="GO:0000155">
    <property type="term" value="F:phosphorelay sensor kinase activity"/>
    <property type="evidence" value="ECO:0007669"/>
    <property type="project" value="TreeGrafter"/>
</dbReference>
<accession>A0A399EMX8</accession>
<comment type="catalytic activity">
    <reaction evidence="1">
        <text>ATP + protein L-histidine = ADP + protein N-phospho-L-histidine.</text>
        <dbReference type="EC" id="2.7.13.3"/>
    </reaction>
</comment>
<evidence type="ECO:0000256" key="3">
    <source>
        <dbReference type="ARBA" id="ARBA00022553"/>
    </source>
</evidence>
<name>A0A399EMX8_9DEIN</name>
<evidence type="ECO:0000259" key="11">
    <source>
        <dbReference type="PROSITE" id="PS50110"/>
    </source>
</evidence>
<evidence type="ECO:0000256" key="7">
    <source>
        <dbReference type="ARBA" id="ARBA00022840"/>
    </source>
</evidence>
<reference evidence="12 13" key="1">
    <citation type="submission" date="2018-08" db="EMBL/GenBank/DDBJ databases">
        <title>Meiothermus roseus NBRC 110900 genome sequencing project.</title>
        <authorList>
            <person name="Da Costa M.S."/>
            <person name="Albuquerque L."/>
            <person name="Raposo P."/>
            <person name="Froufe H.J.C."/>
            <person name="Barroso C.S."/>
            <person name="Egas C."/>
        </authorList>
    </citation>
    <scope>NUCLEOTIDE SEQUENCE [LARGE SCALE GENOMIC DNA]</scope>
    <source>
        <strain evidence="12 13">NBRC 110900</strain>
    </source>
</reference>
<dbReference type="PROSITE" id="PS50109">
    <property type="entry name" value="HIS_KIN"/>
    <property type="match status" value="1"/>
</dbReference>
<keyword evidence="5" id="KW-0547">Nucleotide-binding</keyword>
<keyword evidence="13" id="KW-1185">Reference proteome</keyword>
<dbReference type="GO" id="GO:0005524">
    <property type="term" value="F:ATP binding"/>
    <property type="evidence" value="ECO:0007669"/>
    <property type="project" value="UniProtKB-KW"/>
</dbReference>
<dbReference type="Pfam" id="PF02518">
    <property type="entry name" value="HATPase_c"/>
    <property type="match status" value="1"/>
</dbReference>
<dbReference type="InterPro" id="IPR001789">
    <property type="entry name" value="Sig_transdc_resp-reg_receiver"/>
</dbReference>
<evidence type="ECO:0000313" key="13">
    <source>
        <dbReference type="Proteomes" id="UP000265341"/>
    </source>
</evidence>
<evidence type="ECO:0000256" key="2">
    <source>
        <dbReference type="ARBA" id="ARBA00012438"/>
    </source>
</evidence>
<dbReference type="PANTHER" id="PTHR43047">
    <property type="entry name" value="TWO-COMPONENT HISTIDINE PROTEIN KINASE"/>
    <property type="match status" value="1"/>
</dbReference>
<feature type="domain" description="Histidine kinase" evidence="10">
    <location>
        <begin position="289"/>
        <end position="457"/>
    </location>
</feature>
<dbReference type="PRINTS" id="PR00344">
    <property type="entry name" value="BCTRLSENSOR"/>
</dbReference>
<dbReference type="Gene3D" id="3.30.565.10">
    <property type="entry name" value="Histidine kinase-like ATPase, C-terminal domain"/>
    <property type="match status" value="1"/>
</dbReference>
<dbReference type="InterPro" id="IPR011006">
    <property type="entry name" value="CheY-like_superfamily"/>
</dbReference>
<dbReference type="SMART" id="SM00387">
    <property type="entry name" value="HATPase_c"/>
    <property type="match status" value="1"/>
</dbReference>
<evidence type="ECO:0000256" key="1">
    <source>
        <dbReference type="ARBA" id="ARBA00000085"/>
    </source>
</evidence>
<dbReference type="Proteomes" id="UP000265341">
    <property type="component" value="Unassembled WGS sequence"/>
</dbReference>
<evidence type="ECO:0000313" key="12">
    <source>
        <dbReference type="EMBL" id="RIH86064.1"/>
    </source>
</evidence>
<dbReference type="InterPro" id="IPR003594">
    <property type="entry name" value="HATPase_dom"/>
</dbReference>
<sequence>MDEVRGRVLVVDDDRVNRMTLAHVLEQQGHAVALATNGLEALQRLSQEAFDAVLLDILMPQMDGYEVLARMKADPALRHIPVIVITALDEVESAVRCIEMGAEDHLPKPFKPVLLKARLEASLRRKKLRDLEQAYLQQEKLATLGKLSAGVAHELGNPAAAAQRGAEQLQEALRLHLAAYRELCAVPLTSEQVVTLKHLATELEACRERVGALDPVERGDREAELERWLEEGGLEQAWEQAPVLVSMGYGPEELAPLARLFPEHFPALLTWLTSGFTAFNVLEEIGEGTRRIHEIVRALKAYTYMDQAPLQNVNVHEGLENTLVMLRARLKQGVAVRREYAPDLPAIEAYGSELNQVWTNLIDNALHAMQGRGELTLTTRREGEVVVVEITDTGPGIPPEILPRIFDPFFTTKAPGEGTGLGLSISHSIVTKRHRGAITVESKPGRTTFRVRLPLRTERSPDEAAE</sequence>
<dbReference type="OrthoDB" id="9808408at2"/>
<dbReference type="AlphaFoldDB" id="A0A399EMX8"/>
<evidence type="ECO:0000256" key="6">
    <source>
        <dbReference type="ARBA" id="ARBA00022777"/>
    </source>
</evidence>
<evidence type="ECO:0000256" key="5">
    <source>
        <dbReference type="ARBA" id="ARBA00022741"/>
    </source>
</evidence>
<dbReference type="SUPFAM" id="SSF55874">
    <property type="entry name" value="ATPase domain of HSP90 chaperone/DNA topoisomerase II/histidine kinase"/>
    <property type="match status" value="1"/>
</dbReference>
<comment type="caution">
    <text evidence="12">The sequence shown here is derived from an EMBL/GenBank/DDBJ whole genome shotgun (WGS) entry which is preliminary data.</text>
</comment>
<dbReference type="SUPFAM" id="SSF52172">
    <property type="entry name" value="CheY-like"/>
    <property type="match status" value="1"/>
</dbReference>
<keyword evidence="4" id="KW-0808">Transferase</keyword>
<proteinExistence type="predicted"/>
<feature type="modified residue" description="4-aspartylphosphate" evidence="9">
    <location>
        <position position="56"/>
    </location>
</feature>
<gene>
    <name evidence="12" type="primary">mprA_3</name>
    <name evidence="12" type="ORF">Mrose_01952</name>
</gene>
<dbReference type="SMART" id="SM00448">
    <property type="entry name" value="REC"/>
    <property type="match status" value="1"/>
</dbReference>
<dbReference type="FunFam" id="3.40.50.2300:FF:000121">
    <property type="entry name" value="Sensor histidine kinase RcsC"/>
    <property type="match status" value="1"/>
</dbReference>
<dbReference type="Pfam" id="PF00072">
    <property type="entry name" value="Response_reg"/>
    <property type="match status" value="1"/>
</dbReference>
<evidence type="ECO:0000256" key="8">
    <source>
        <dbReference type="ARBA" id="ARBA00023012"/>
    </source>
</evidence>
<feature type="domain" description="Response regulatory" evidence="11">
    <location>
        <begin position="7"/>
        <end position="123"/>
    </location>
</feature>
<dbReference type="GO" id="GO:0005886">
    <property type="term" value="C:plasma membrane"/>
    <property type="evidence" value="ECO:0007669"/>
    <property type="project" value="TreeGrafter"/>
</dbReference>
<keyword evidence="7" id="KW-0067">ATP-binding</keyword>
<keyword evidence="8" id="KW-0902">Two-component regulatory system</keyword>